<proteinExistence type="inferred from homology"/>
<evidence type="ECO:0000259" key="2">
    <source>
        <dbReference type="Pfam" id="PF08242"/>
    </source>
</evidence>
<sequence length="229" mass="25365">MQAIHPSARCYSLPLMLRTYDFWVLYVTNNWIWRCRTRSVLLPLYQKHIGENAHLDVGVGTGYLPANAMARLAKTKNVTLLDLNPDTLRTSEARIRGAGYTGTIEKVNQSVFDPLPVALHGTFDSISTFYMLHCLPGSFPEKASNVFANLKAGLAPGGVLYGSTVLAKGVHHNWAGRFLTWLYNRMGTFGNLGDGLEDLEKALREHFEEVDVSSVGVVALFVARKPIAK</sequence>
<evidence type="ECO:0000313" key="4">
    <source>
        <dbReference type="Proteomes" id="UP000015241"/>
    </source>
</evidence>
<dbReference type="CDD" id="cd02440">
    <property type="entry name" value="AdoMet_MTases"/>
    <property type="match status" value="1"/>
</dbReference>
<keyword evidence="4" id="KW-1185">Reference proteome</keyword>
<dbReference type="InterPro" id="IPR013217">
    <property type="entry name" value="Methyltransf_12"/>
</dbReference>
<accession>S8EWR4</accession>
<dbReference type="InterPro" id="IPR016584">
    <property type="entry name" value="MeTrfase_VrtF"/>
</dbReference>
<dbReference type="InterPro" id="IPR029063">
    <property type="entry name" value="SAM-dependent_MTases_sf"/>
</dbReference>
<dbReference type="eggNOG" id="ENOG502SJSY">
    <property type="taxonomic scope" value="Eukaryota"/>
</dbReference>
<dbReference type="Gene3D" id="3.40.50.150">
    <property type="entry name" value="Vaccinia Virus protein VP39"/>
    <property type="match status" value="1"/>
</dbReference>
<dbReference type="OrthoDB" id="10061782at2759"/>
<dbReference type="InParanoid" id="S8EWR4"/>
<dbReference type="HOGENOM" id="CLU_046029_0_0_1"/>
<dbReference type="AlphaFoldDB" id="S8EWR4"/>
<protein>
    <recommendedName>
        <fullName evidence="2">Methyltransferase type 12 domain-containing protein</fullName>
    </recommendedName>
</protein>
<evidence type="ECO:0000256" key="1">
    <source>
        <dbReference type="ARBA" id="ARBA00008361"/>
    </source>
</evidence>
<dbReference type="STRING" id="743788.S8EWR4"/>
<dbReference type="EMBL" id="KE504246">
    <property type="protein sequence ID" value="EPS94055.1"/>
    <property type="molecule type" value="Genomic_DNA"/>
</dbReference>
<dbReference type="Pfam" id="PF08242">
    <property type="entry name" value="Methyltransf_12"/>
    <property type="match status" value="1"/>
</dbReference>
<name>S8EWR4_FOMSC</name>
<dbReference type="Proteomes" id="UP000015241">
    <property type="component" value="Unassembled WGS sequence"/>
</dbReference>
<feature type="domain" description="Methyltransferase type 12" evidence="2">
    <location>
        <begin position="55"/>
        <end position="160"/>
    </location>
</feature>
<reference evidence="3 4" key="1">
    <citation type="journal article" date="2012" name="Science">
        <title>The Paleozoic origin of enzymatic lignin decomposition reconstructed from 31 fungal genomes.</title>
        <authorList>
            <person name="Floudas D."/>
            <person name="Binder M."/>
            <person name="Riley R."/>
            <person name="Barry K."/>
            <person name="Blanchette R.A."/>
            <person name="Henrissat B."/>
            <person name="Martinez A.T."/>
            <person name="Otillar R."/>
            <person name="Spatafora J.W."/>
            <person name="Yadav J.S."/>
            <person name="Aerts A."/>
            <person name="Benoit I."/>
            <person name="Boyd A."/>
            <person name="Carlson A."/>
            <person name="Copeland A."/>
            <person name="Coutinho P.M."/>
            <person name="de Vries R.P."/>
            <person name="Ferreira P."/>
            <person name="Findley K."/>
            <person name="Foster B."/>
            <person name="Gaskell J."/>
            <person name="Glotzer D."/>
            <person name="Gorecki P."/>
            <person name="Heitman J."/>
            <person name="Hesse C."/>
            <person name="Hori C."/>
            <person name="Igarashi K."/>
            <person name="Jurgens J.A."/>
            <person name="Kallen N."/>
            <person name="Kersten P."/>
            <person name="Kohler A."/>
            <person name="Kuees U."/>
            <person name="Kumar T.K.A."/>
            <person name="Kuo A."/>
            <person name="LaButti K."/>
            <person name="Larrondo L.F."/>
            <person name="Lindquist E."/>
            <person name="Ling A."/>
            <person name="Lombard V."/>
            <person name="Lucas S."/>
            <person name="Lundell T."/>
            <person name="Martin R."/>
            <person name="McLaughlin D.J."/>
            <person name="Morgenstern I."/>
            <person name="Morin E."/>
            <person name="Murat C."/>
            <person name="Nagy L.G."/>
            <person name="Nolan M."/>
            <person name="Ohm R.A."/>
            <person name="Patyshakuliyeva A."/>
            <person name="Rokas A."/>
            <person name="Ruiz-Duenas F.J."/>
            <person name="Sabat G."/>
            <person name="Salamov A."/>
            <person name="Samejima M."/>
            <person name="Schmutz J."/>
            <person name="Slot J.C."/>
            <person name="St John F."/>
            <person name="Stenlid J."/>
            <person name="Sun H."/>
            <person name="Sun S."/>
            <person name="Syed K."/>
            <person name="Tsang A."/>
            <person name="Wiebenga A."/>
            <person name="Young D."/>
            <person name="Pisabarro A."/>
            <person name="Eastwood D.C."/>
            <person name="Martin F."/>
            <person name="Cullen D."/>
            <person name="Grigoriev I.V."/>
            <person name="Hibbett D.S."/>
        </authorList>
    </citation>
    <scope>NUCLEOTIDE SEQUENCE</scope>
    <source>
        <strain evidence="4">FP-58527</strain>
    </source>
</reference>
<comment type="similarity">
    <text evidence="1">Belongs to the methyltransferase superfamily.</text>
</comment>
<evidence type="ECO:0000313" key="3">
    <source>
        <dbReference type="EMBL" id="EPS94055.1"/>
    </source>
</evidence>
<gene>
    <name evidence="3" type="ORF">FOMPIDRAFT_1026335</name>
</gene>
<dbReference type="PIRSF" id="PIRSF011491">
    <property type="entry name" value="Mtase_YbcY_prd"/>
    <property type="match status" value="1"/>
</dbReference>
<dbReference type="SUPFAM" id="SSF53335">
    <property type="entry name" value="S-adenosyl-L-methionine-dependent methyltransferases"/>
    <property type="match status" value="1"/>
</dbReference>
<dbReference type="GO" id="GO:0008168">
    <property type="term" value="F:methyltransferase activity"/>
    <property type="evidence" value="ECO:0007669"/>
    <property type="project" value="InterPro"/>
</dbReference>
<organism evidence="3 4">
    <name type="scientific">Fomitopsis schrenkii</name>
    <name type="common">Brown rot fungus</name>
    <dbReference type="NCBI Taxonomy" id="2126942"/>
    <lineage>
        <taxon>Eukaryota</taxon>
        <taxon>Fungi</taxon>
        <taxon>Dikarya</taxon>
        <taxon>Basidiomycota</taxon>
        <taxon>Agaricomycotina</taxon>
        <taxon>Agaricomycetes</taxon>
        <taxon>Polyporales</taxon>
        <taxon>Fomitopsis</taxon>
    </lineage>
</organism>